<dbReference type="Pfam" id="PF04140">
    <property type="entry name" value="ICMT"/>
    <property type="match status" value="1"/>
</dbReference>
<accession>A0ABQ4K5U3</accession>
<keyword evidence="7" id="KW-1185">Reference proteome</keyword>
<reference evidence="6 7" key="1">
    <citation type="submission" date="2021-03" db="EMBL/GenBank/DDBJ databases">
        <title>Antimicrobial resistance genes in bacteria isolated from Japanese honey, and their potential for conferring macrolide and lincosamide resistance in the American foulbrood pathogen Paenibacillus larvae.</title>
        <authorList>
            <person name="Okamoto M."/>
            <person name="Kumagai M."/>
            <person name="Kanamori H."/>
            <person name="Takamatsu D."/>
        </authorList>
    </citation>
    <scope>NUCLEOTIDE SEQUENCE [LARGE SCALE GENOMIC DNA]</scope>
    <source>
        <strain evidence="6 7">J1TS3</strain>
    </source>
</reference>
<organism evidence="6 7">
    <name type="scientific">Siminovitchia fordii</name>
    <dbReference type="NCBI Taxonomy" id="254759"/>
    <lineage>
        <taxon>Bacteria</taxon>
        <taxon>Bacillati</taxon>
        <taxon>Bacillota</taxon>
        <taxon>Bacilli</taxon>
        <taxon>Bacillales</taxon>
        <taxon>Bacillaceae</taxon>
        <taxon>Siminovitchia</taxon>
    </lineage>
</organism>
<comment type="subcellular location">
    <subcellularLocation>
        <location evidence="1">Membrane</location>
        <topology evidence="1">Multi-pass membrane protein</topology>
    </subcellularLocation>
</comment>
<dbReference type="Gene3D" id="1.20.120.1630">
    <property type="match status" value="1"/>
</dbReference>
<evidence type="ECO:0000313" key="6">
    <source>
        <dbReference type="EMBL" id="GIN21099.1"/>
    </source>
</evidence>
<feature type="transmembrane region" description="Helical" evidence="5">
    <location>
        <begin position="121"/>
        <end position="147"/>
    </location>
</feature>
<name>A0ABQ4K5U3_9BACI</name>
<dbReference type="InterPro" id="IPR052527">
    <property type="entry name" value="Metal_cation-efflux_comp"/>
</dbReference>
<evidence type="ECO:0000256" key="3">
    <source>
        <dbReference type="ARBA" id="ARBA00022989"/>
    </source>
</evidence>
<dbReference type="RefSeq" id="WP_018707207.1">
    <property type="nucleotide sequence ID" value="NZ_BOQT01000007.1"/>
</dbReference>
<dbReference type="PANTHER" id="PTHR43847:SF1">
    <property type="entry name" value="BLL3993 PROTEIN"/>
    <property type="match status" value="1"/>
</dbReference>
<proteinExistence type="predicted"/>
<evidence type="ECO:0000256" key="1">
    <source>
        <dbReference type="ARBA" id="ARBA00004141"/>
    </source>
</evidence>
<evidence type="ECO:0000256" key="2">
    <source>
        <dbReference type="ARBA" id="ARBA00022692"/>
    </source>
</evidence>
<comment type="caution">
    <text evidence="6">The sequence shown here is derived from an EMBL/GenBank/DDBJ whole genome shotgun (WGS) entry which is preliminary data.</text>
</comment>
<keyword evidence="4 5" id="KW-0472">Membrane</keyword>
<keyword evidence="2 5" id="KW-0812">Transmembrane</keyword>
<dbReference type="Proteomes" id="UP000680279">
    <property type="component" value="Unassembled WGS sequence"/>
</dbReference>
<evidence type="ECO:0000256" key="4">
    <source>
        <dbReference type="ARBA" id="ARBA00023136"/>
    </source>
</evidence>
<dbReference type="EMBL" id="BOQT01000007">
    <property type="protein sequence ID" value="GIN21099.1"/>
    <property type="molecule type" value="Genomic_DNA"/>
</dbReference>
<evidence type="ECO:0000313" key="7">
    <source>
        <dbReference type="Proteomes" id="UP000680279"/>
    </source>
</evidence>
<feature type="transmembrane region" description="Helical" evidence="5">
    <location>
        <begin position="41"/>
        <end position="62"/>
    </location>
</feature>
<dbReference type="InterPro" id="IPR007269">
    <property type="entry name" value="ICMT_MeTrfase"/>
</dbReference>
<evidence type="ECO:0008006" key="8">
    <source>
        <dbReference type="Google" id="ProtNLM"/>
    </source>
</evidence>
<evidence type="ECO:0000256" key="5">
    <source>
        <dbReference type="SAM" id="Phobius"/>
    </source>
</evidence>
<sequence length="173" mass="20192">MFFTVFLMVVIIQRLSELALAKRNERWMKERGGKEFGKSHYWAMVLMHLVFFISLVLEVTVLQRTLNPYWGALIIIFLLTQAARIWIIGTLGKYWNTKIIVLPGAKSVKKGPFKYIKHPNYLIVTIELIIIPLIFQAYLTAAVFFVLNQFVLAVRIPVEEKALRKYTDYPSRL</sequence>
<feature type="transmembrane region" description="Helical" evidence="5">
    <location>
        <begin position="69"/>
        <end position="88"/>
    </location>
</feature>
<dbReference type="PANTHER" id="PTHR43847">
    <property type="entry name" value="BLL3993 PROTEIN"/>
    <property type="match status" value="1"/>
</dbReference>
<keyword evidence="3 5" id="KW-1133">Transmembrane helix</keyword>
<protein>
    <recommendedName>
        <fullName evidence="8">Isoprenylcysteine carboxyl methyltransferase</fullName>
    </recommendedName>
</protein>
<gene>
    <name evidence="6" type="primary">ypbQ</name>
    <name evidence="6" type="ORF">J1TS3_22330</name>
</gene>